<evidence type="ECO:0000313" key="1">
    <source>
        <dbReference type="EMBL" id="VAW13633.1"/>
    </source>
</evidence>
<dbReference type="PANTHER" id="PTHR30203">
    <property type="entry name" value="OUTER MEMBRANE CATION EFFLUX PROTEIN"/>
    <property type="match status" value="1"/>
</dbReference>
<organism evidence="1">
    <name type="scientific">hydrothermal vent metagenome</name>
    <dbReference type="NCBI Taxonomy" id="652676"/>
    <lineage>
        <taxon>unclassified sequences</taxon>
        <taxon>metagenomes</taxon>
        <taxon>ecological metagenomes</taxon>
    </lineage>
</organism>
<accession>A0A3B0TC05</accession>
<evidence type="ECO:0008006" key="2">
    <source>
        <dbReference type="Google" id="ProtNLM"/>
    </source>
</evidence>
<dbReference type="PANTHER" id="PTHR30203:SF24">
    <property type="entry name" value="BLR4935 PROTEIN"/>
    <property type="match status" value="1"/>
</dbReference>
<dbReference type="InterPro" id="IPR010131">
    <property type="entry name" value="MdtP/NodT-like"/>
</dbReference>
<sequence>MKERGLFLFICLIMFQGSNVYASSWLSLEEALSIAQKNNPSVIESRKKIKIAQARYRRSKKFANPELELEASKIPDGIGRKNILTSDSVQGLVRFNQPLQTFGKRGLKIGIAQDEKIQAELELKWVLLKIRRQVKEQYTTALLEQKNIDLARDNLDKSQRLLDQVNVQHN</sequence>
<dbReference type="Gene3D" id="1.20.1600.10">
    <property type="entry name" value="Outer membrane efflux proteins (OEP)"/>
    <property type="match status" value="1"/>
</dbReference>
<proteinExistence type="predicted"/>
<dbReference type="AlphaFoldDB" id="A0A3B0TC05"/>
<dbReference type="SUPFAM" id="SSF56954">
    <property type="entry name" value="Outer membrane efflux proteins (OEP)"/>
    <property type="match status" value="1"/>
</dbReference>
<protein>
    <recommendedName>
        <fullName evidence="2">Heavy metal RND efflux outer membrane protein, CzcC family</fullName>
    </recommendedName>
</protein>
<dbReference type="GO" id="GO:0015562">
    <property type="term" value="F:efflux transmembrane transporter activity"/>
    <property type="evidence" value="ECO:0007669"/>
    <property type="project" value="InterPro"/>
</dbReference>
<dbReference type="Pfam" id="PF02321">
    <property type="entry name" value="OEP"/>
    <property type="match status" value="1"/>
</dbReference>
<feature type="non-terminal residue" evidence="1">
    <location>
        <position position="170"/>
    </location>
</feature>
<name>A0A3B0TC05_9ZZZZ</name>
<dbReference type="EMBL" id="UOEN01000181">
    <property type="protein sequence ID" value="VAW13633.1"/>
    <property type="molecule type" value="Genomic_DNA"/>
</dbReference>
<gene>
    <name evidence="1" type="ORF">MNBD_BACTEROID05-874</name>
</gene>
<reference evidence="1" key="1">
    <citation type="submission" date="2018-06" db="EMBL/GenBank/DDBJ databases">
        <authorList>
            <person name="Zhirakovskaya E."/>
        </authorList>
    </citation>
    <scope>NUCLEOTIDE SEQUENCE</scope>
</reference>
<dbReference type="InterPro" id="IPR003423">
    <property type="entry name" value="OMP_efflux"/>
</dbReference>